<dbReference type="PANTHER" id="PTHR48022">
    <property type="entry name" value="PLASTIDIC GLUCOSE TRANSPORTER 4"/>
    <property type="match status" value="1"/>
</dbReference>
<accession>A0AAD5SZ20</accession>
<dbReference type="InterPro" id="IPR050360">
    <property type="entry name" value="MFS_Sugar_Transporters"/>
</dbReference>
<evidence type="ECO:0000256" key="4">
    <source>
        <dbReference type="ARBA" id="ARBA00022692"/>
    </source>
</evidence>
<feature type="transmembrane region" description="Helical" evidence="8">
    <location>
        <begin position="271"/>
        <end position="290"/>
    </location>
</feature>
<dbReference type="Gene3D" id="1.20.1250.20">
    <property type="entry name" value="MFS general substrate transporter like domains"/>
    <property type="match status" value="1"/>
</dbReference>
<keyword evidence="4 8" id="KW-0812">Transmembrane</keyword>
<dbReference type="InterPro" id="IPR005828">
    <property type="entry name" value="MFS_sugar_transport-like"/>
</dbReference>
<feature type="transmembrane region" description="Helical" evidence="8">
    <location>
        <begin position="144"/>
        <end position="165"/>
    </location>
</feature>
<dbReference type="SUPFAM" id="SSF103473">
    <property type="entry name" value="MFS general substrate transporter"/>
    <property type="match status" value="1"/>
</dbReference>
<comment type="subcellular location">
    <subcellularLocation>
        <location evidence="1">Membrane</location>
        <topology evidence="1">Multi-pass membrane protein</topology>
    </subcellularLocation>
</comment>
<evidence type="ECO:0000256" key="5">
    <source>
        <dbReference type="ARBA" id="ARBA00022989"/>
    </source>
</evidence>
<feature type="transmembrane region" description="Helical" evidence="8">
    <location>
        <begin position="120"/>
        <end position="138"/>
    </location>
</feature>
<dbReference type="PANTHER" id="PTHR48022:SF79">
    <property type="entry name" value="LACTOSE PERMEASE, PUTATIVE (AFU_ORTHOLOGUE AFUA_6G01860)-RELATED"/>
    <property type="match status" value="1"/>
</dbReference>
<dbReference type="InterPro" id="IPR020846">
    <property type="entry name" value="MFS_dom"/>
</dbReference>
<evidence type="ECO:0000256" key="1">
    <source>
        <dbReference type="ARBA" id="ARBA00004141"/>
    </source>
</evidence>
<dbReference type="Proteomes" id="UP001211907">
    <property type="component" value="Unassembled WGS sequence"/>
</dbReference>
<feature type="domain" description="Major facilitator superfamily (MFS) profile" evidence="9">
    <location>
        <begin position="1"/>
        <end position="426"/>
    </location>
</feature>
<evidence type="ECO:0000313" key="10">
    <source>
        <dbReference type="EMBL" id="KAJ3120190.1"/>
    </source>
</evidence>
<dbReference type="FunFam" id="1.20.1250.20:FF:000134">
    <property type="entry name" value="MFS sugar transporter protein"/>
    <property type="match status" value="1"/>
</dbReference>
<gene>
    <name evidence="10" type="ORF">HK100_012905</name>
</gene>
<dbReference type="EMBL" id="JADGJH010000985">
    <property type="protein sequence ID" value="KAJ3120190.1"/>
    <property type="molecule type" value="Genomic_DNA"/>
</dbReference>
<comment type="caution">
    <text evidence="10">The sequence shown here is derived from an EMBL/GenBank/DDBJ whole genome shotgun (WGS) entry which is preliminary data.</text>
</comment>
<dbReference type="GO" id="GO:0005351">
    <property type="term" value="F:carbohydrate:proton symporter activity"/>
    <property type="evidence" value="ECO:0007669"/>
    <property type="project" value="TreeGrafter"/>
</dbReference>
<keyword evidence="5 8" id="KW-1133">Transmembrane helix</keyword>
<feature type="transmembrane region" description="Helical" evidence="8">
    <location>
        <begin position="77"/>
        <end position="99"/>
    </location>
</feature>
<name>A0AAD5SZ20_9FUNG</name>
<dbReference type="AlphaFoldDB" id="A0AAD5SZ20"/>
<evidence type="ECO:0000313" key="11">
    <source>
        <dbReference type="Proteomes" id="UP001211907"/>
    </source>
</evidence>
<feature type="transmembrane region" description="Helical" evidence="8">
    <location>
        <begin position="403"/>
        <end position="421"/>
    </location>
</feature>
<comment type="similarity">
    <text evidence="2 7">Belongs to the major facilitator superfamily. Sugar transporter (TC 2.A.1.1) family.</text>
</comment>
<keyword evidence="3 7" id="KW-0813">Transport</keyword>
<feature type="transmembrane region" description="Helical" evidence="8">
    <location>
        <begin position="371"/>
        <end position="391"/>
    </location>
</feature>
<evidence type="ECO:0000256" key="8">
    <source>
        <dbReference type="SAM" id="Phobius"/>
    </source>
</evidence>
<dbReference type="Pfam" id="PF00083">
    <property type="entry name" value="Sugar_tr"/>
    <property type="match status" value="1"/>
</dbReference>
<evidence type="ECO:0000256" key="7">
    <source>
        <dbReference type="RuleBase" id="RU003346"/>
    </source>
</evidence>
<protein>
    <recommendedName>
        <fullName evidence="9">Major facilitator superfamily (MFS) profile domain-containing protein</fullName>
    </recommendedName>
</protein>
<feature type="transmembrane region" description="Helical" evidence="8">
    <location>
        <begin position="234"/>
        <end position="259"/>
    </location>
</feature>
<keyword evidence="11" id="KW-1185">Reference proteome</keyword>
<feature type="transmembrane region" description="Helical" evidence="8">
    <location>
        <begin position="335"/>
        <end position="359"/>
    </location>
</feature>
<dbReference type="InterPro" id="IPR003663">
    <property type="entry name" value="Sugar/inositol_transpt"/>
</dbReference>
<dbReference type="GO" id="GO:0016020">
    <property type="term" value="C:membrane"/>
    <property type="evidence" value="ECO:0007669"/>
    <property type="project" value="UniProtKB-SubCell"/>
</dbReference>
<feature type="transmembrane region" description="Helical" evidence="8">
    <location>
        <begin position="302"/>
        <end position="323"/>
    </location>
</feature>
<dbReference type="NCBIfam" id="TIGR00879">
    <property type="entry name" value="SP"/>
    <property type="match status" value="1"/>
</dbReference>
<evidence type="ECO:0000256" key="2">
    <source>
        <dbReference type="ARBA" id="ARBA00010992"/>
    </source>
</evidence>
<evidence type="ECO:0000259" key="9">
    <source>
        <dbReference type="PROSITE" id="PS50850"/>
    </source>
</evidence>
<dbReference type="PROSITE" id="PS50850">
    <property type="entry name" value="MFS"/>
    <property type="match status" value="1"/>
</dbReference>
<dbReference type="InterPro" id="IPR036259">
    <property type="entry name" value="MFS_trans_sf"/>
</dbReference>
<evidence type="ECO:0000256" key="6">
    <source>
        <dbReference type="ARBA" id="ARBA00023136"/>
    </source>
</evidence>
<sequence length="486" mass="54551">MAALDSFGIAFTGQPDFQSNSDKYALTVSMIQIGEIAGCLFVGYISDTFGRRRAMMAGSMIIIVGVVLELATHNLNVFIFGRFVIGFGVAQVTTAAPTYTLEVAHPHFRAWATGIYNTGWQVGSIPASIILFAMQYVYDSDYAWKLPVGIQALYSGIVLIGCFFIPESPRWLMNQGREQEARAFLIHYHGNDIADHPIVDMTMNEMREAFIDETRLKTGAYAAFFKGRAMVYRFWLIIAIAFFSQYTGIWLTGGFTVIANAQFGFNTVEQQLRMTIVTGVLGFIASQLGAFYCERIGRRSMIIYGTMGFVVCWTVTLICLNIFNNDPEMTAVGVGGWFVQQIFDLIYAFCWISINALYPAEILPYSARAKGLALCQLVINFAGVLQNYVLIYGVDAWGWKFDSFFLFFNIFALAIEYFFFVETRGYSLEKIDMLFNARNPVKKSISDVRTVVEVTQISGDKDGGYYLTYASNNSLELETILTTDEE</sequence>
<evidence type="ECO:0000256" key="3">
    <source>
        <dbReference type="ARBA" id="ARBA00022448"/>
    </source>
</evidence>
<feature type="transmembrane region" description="Helical" evidence="8">
    <location>
        <begin position="54"/>
        <end position="71"/>
    </location>
</feature>
<proteinExistence type="inferred from homology"/>
<feature type="transmembrane region" description="Helical" evidence="8">
    <location>
        <begin position="24"/>
        <end position="45"/>
    </location>
</feature>
<keyword evidence="6 8" id="KW-0472">Membrane</keyword>
<organism evidence="10 11">
    <name type="scientific">Physocladia obscura</name>
    <dbReference type="NCBI Taxonomy" id="109957"/>
    <lineage>
        <taxon>Eukaryota</taxon>
        <taxon>Fungi</taxon>
        <taxon>Fungi incertae sedis</taxon>
        <taxon>Chytridiomycota</taxon>
        <taxon>Chytridiomycota incertae sedis</taxon>
        <taxon>Chytridiomycetes</taxon>
        <taxon>Chytridiales</taxon>
        <taxon>Chytriomycetaceae</taxon>
        <taxon>Physocladia</taxon>
    </lineage>
</organism>
<reference evidence="10" key="1">
    <citation type="submission" date="2020-05" db="EMBL/GenBank/DDBJ databases">
        <title>Phylogenomic resolution of chytrid fungi.</title>
        <authorList>
            <person name="Stajich J.E."/>
            <person name="Amses K."/>
            <person name="Simmons R."/>
            <person name="Seto K."/>
            <person name="Myers J."/>
            <person name="Bonds A."/>
            <person name="Quandt C.A."/>
            <person name="Barry K."/>
            <person name="Liu P."/>
            <person name="Grigoriev I."/>
            <person name="Longcore J.E."/>
            <person name="James T.Y."/>
        </authorList>
    </citation>
    <scope>NUCLEOTIDE SEQUENCE</scope>
    <source>
        <strain evidence="10">JEL0513</strain>
    </source>
</reference>